<keyword evidence="1" id="KW-1133">Transmembrane helix</keyword>
<feature type="transmembrane region" description="Helical" evidence="1">
    <location>
        <begin position="55"/>
        <end position="76"/>
    </location>
</feature>
<dbReference type="RefSeq" id="XP_025399937.1">
    <property type="nucleotide sequence ID" value="XM_025541063.1"/>
</dbReference>
<dbReference type="OrthoDB" id="506431at2759"/>
<comment type="caution">
    <text evidence="3">The sequence shown here is derived from an EMBL/GenBank/DDBJ whole genome shotgun (WGS) entry which is preliminary data.</text>
</comment>
<dbReference type="SUPFAM" id="SSF54637">
    <property type="entry name" value="Thioesterase/thiol ester dehydrase-isomerase"/>
    <property type="match status" value="1"/>
</dbReference>
<dbReference type="STRING" id="1448321.A0A317WAD4"/>
<evidence type="ECO:0000313" key="4">
    <source>
        <dbReference type="Proteomes" id="UP000247233"/>
    </source>
</evidence>
<evidence type="ECO:0000313" key="3">
    <source>
        <dbReference type="EMBL" id="PWY83494.1"/>
    </source>
</evidence>
<dbReference type="AlphaFoldDB" id="A0A317WAD4"/>
<dbReference type="Pfam" id="PF03061">
    <property type="entry name" value="4HBT"/>
    <property type="match status" value="1"/>
</dbReference>
<gene>
    <name evidence="3" type="ORF">BO70DRAFT_335548</name>
</gene>
<dbReference type="InterPro" id="IPR052061">
    <property type="entry name" value="PTE-AB_protein"/>
</dbReference>
<dbReference type="Gene3D" id="3.10.129.10">
    <property type="entry name" value="Hotdog Thioesterase"/>
    <property type="match status" value="1"/>
</dbReference>
<evidence type="ECO:0000256" key="1">
    <source>
        <dbReference type="SAM" id="Phobius"/>
    </source>
</evidence>
<dbReference type="CDD" id="cd03443">
    <property type="entry name" value="PaaI_thioesterase"/>
    <property type="match status" value="1"/>
</dbReference>
<proteinExistence type="predicted"/>
<keyword evidence="1" id="KW-0812">Transmembrane</keyword>
<organism evidence="3 4">
    <name type="scientific">Aspergillus heteromorphus CBS 117.55</name>
    <dbReference type="NCBI Taxonomy" id="1448321"/>
    <lineage>
        <taxon>Eukaryota</taxon>
        <taxon>Fungi</taxon>
        <taxon>Dikarya</taxon>
        <taxon>Ascomycota</taxon>
        <taxon>Pezizomycotina</taxon>
        <taxon>Eurotiomycetes</taxon>
        <taxon>Eurotiomycetidae</taxon>
        <taxon>Eurotiales</taxon>
        <taxon>Aspergillaceae</taxon>
        <taxon>Aspergillus</taxon>
        <taxon>Aspergillus subgen. Circumdati</taxon>
    </lineage>
</organism>
<name>A0A317WAD4_9EURO</name>
<dbReference type="InterPro" id="IPR029069">
    <property type="entry name" value="HotDog_dom_sf"/>
</dbReference>
<dbReference type="PANTHER" id="PTHR47260">
    <property type="entry name" value="UPF0644 PROTEIN PB2B4.06"/>
    <property type="match status" value="1"/>
</dbReference>
<protein>
    <recommendedName>
        <fullName evidence="2">Thioesterase domain-containing protein</fullName>
    </recommendedName>
</protein>
<dbReference type="VEuPathDB" id="FungiDB:BO70DRAFT_335548"/>
<keyword evidence="4" id="KW-1185">Reference proteome</keyword>
<dbReference type="Proteomes" id="UP000247233">
    <property type="component" value="Unassembled WGS sequence"/>
</dbReference>
<evidence type="ECO:0000259" key="2">
    <source>
        <dbReference type="Pfam" id="PF03061"/>
    </source>
</evidence>
<dbReference type="PANTHER" id="PTHR47260:SF1">
    <property type="entry name" value="UPF0644 PROTEIN PB2B4.06"/>
    <property type="match status" value="1"/>
</dbReference>
<keyword evidence="1" id="KW-0472">Membrane</keyword>
<reference evidence="3 4" key="1">
    <citation type="submission" date="2016-12" db="EMBL/GenBank/DDBJ databases">
        <title>The genomes of Aspergillus section Nigri reveals drivers in fungal speciation.</title>
        <authorList>
            <consortium name="DOE Joint Genome Institute"/>
            <person name="Vesth T.C."/>
            <person name="Nybo J."/>
            <person name="Theobald S."/>
            <person name="Brandl J."/>
            <person name="Frisvad J.C."/>
            <person name="Nielsen K.F."/>
            <person name="Lyhne E.K."/>
            <person name="Kogle M.E."/>
            <person name="Kuo A."/>
            <person name="Riley R."/>
            <person name="Clum A."/>
            <person name="Nolan M."/>
            <person name="Lipzen A."/>
            <person name="Salamov A."/>
            <person name="Henrissat B."/>
            <person name="Wiebenga A."/>
            <person name="De Vries R.P."/>
            <person name="Grigoriev I.V."/>
            <person name="Mortensen U.H."/>
            <person name="Andersen M.R."/>
            <person name="Baker S.E."/>
        </authorList>
    </citation>
    <scope>NUCLEOTIDE SEQUENCE [LARGE SCALE GENOMIC DNA]</scope>
    <source>
        <strain evidence="3 4">CBS 117.55</strain>
    </source>
</reference>
<dbReference type="GeneID" id="37063300"/>
<feature type="domain" description="Thioesterase" evidence="2">
    <location>
        <begin position="179"/>
        <end position="252"/>
    </location>
</feature>
<dbReference type="InterPro" id="IPR006683">
    <property type="entry name" value="Thioestr_dom"/>
</dbReference>
<accession>A0A317WAD4</accession>
<dbReference type="EMBL" id="MSFL01000010">
    <property type="protein sequence ID" value="PWY83494.1"/>
    <property type="molecule type" value="Genomic_DNA"/>
</dbReference>
<sequence length="277" mass="31037">MFAFGSRRVLQSRLGLATLQPQALCRRAIPVSRSASTAAPEVVPRPSRWRRYSRYLSIVCRLGFCGVGLFAGWIAVDFVSLRYMPQVPGTSFDSLKLKSILADYESEPPVVKALREDPYYIEADVYGNYTEEEKLQRLSSGPLGGSRGLALQKIFYNDRAKTVVNYAYLGLGLEGWPTIVHGGLLATVMDENLARVAIRHFPERTAVTANLQLQYRRPVSSNKFYTFHATLDEGRSTDRKAWVNGEVRDAKGNVCVEATGLFVVPKDYKLQEVGDRF</sequence>